<dbReference type="PROSITE" id="PS50294">
    <property type="entry name" value="WD_REPEATS_REGION"/>
    <property type="match status" value="4"/>
</dbReference>
<feature type="compositionally biased region" description="Polar residues" evidence="7">
    <location>
        <begin position="575"/>
        <end position="594"/>
    </location>
</feature>
<dbReference type="PRINTS" id="PR00320">
    <property type="entry name" value="GPROTEINBRPT"/>
</dbReference>
<accession>A0AAJ0BR89</accession>
<keyword evidence="5" id="KW-0833">Ubl conjugation pathway</keyword>
<evidence type="ECO:0000259" key="8">
    <source>
        <dbReference type="PROSITE" id="PS50181"/>
    </source>
</evidence>
<feature type="region of interest" description="Disordered" evidence="7">
    <location>
        <begin position="293"/>
        <end position="321"/>
    </location>
</feature>
<evidence type="ECO:0000256" key="5">
    <source>
        <dbReference type="ARBA" id="ARBA00022786"/>
    </source>
</evidence>
<dbReference type="PROSITE" id="PS50181">
    <property type="entry name" value="FBOX"/>
    <property type="match status" value="1"/>
</dbReference>
<comment type="pathway">
    <text evidence="1">Protein modification; protein ubiquitination.</text>
</comment>
<dbReference type="InterPro" id="IPR036047">
    <property type="entry name" value="F-box-like_dom_sf"/>
</dbReference>
<dbReference type="SUPFAM" id="SSF50998">
    <property type="entry name" value="Quinoprotein alcohol dehydrogenase-like"/>
    <property type="match status" value="1"/>
</dbReference>
<feature type="repeat" description="WD" evidence="6">
    <location>
        <begin position="498"/>
        <end position="539"/>
    </location>
</feature>
<dbReference type="FunFam" id="2.130.10.10:FF:000715">
    <property type="entry name" value="F-box protein MET30"/>
    <property type="match status" value="1"/>
</dbReference>
<feature type="repeat" description="WD" evidence="6">
    <location>
        <begin position="627"/>
        <end position="651"/>
    </location>
</feature>
<dbReference type="InterPro" id="IPR051075">
    <property type="entry name" value="SCF_subunit_WD-repeat"/>
</dbReference>
<proteinExistence type="inferred from homology"/>
<evidence type="ECO:0000256" key="1">
    <source>
        <dbReference type="ARBA" id="ARBA00004906"/>
    </source>
</evidence>
<dbReference type="RefSeq" id="XP_060278785.1">
    <property type="nucleotide sequence ID" value="XM_060423258.1"/>
</dbReference>
<dbReference type="Gene3D" id="2.130.10.10">
    <property type="entry name" value="YVTN repeat-like/Quinoprotein amine dehydrogenase"/>
    <property type="match status" value="2"/>
</dbReference>
<dbReference type="PANTHER" id="PTHR19872:SF9">
    <property type="entry name" value="UBIQUITIN-BINDING SDF UBIQUITIN LIGASE COMPLEX SUBUNIT"/>
    <property type="match status" value="1"/>
</dbReference>
<name>A0AAJ0BR89_9PEZI</name>
<dbReference type="InterPro" id="IPR001810">
    <property type="entry name" value="F-box_dom"/>
</dbReference>
<feature type="repeat" description="WD" evidence="6">
    <location>
        <begin position="652"/>
        <end position="691"/>
    </location>
</feature>
<comment type="caution">
    <text evidence="9">The sequence shown here is derived from an EMBL/GenBank/DDBJ whole genome shotgun (WGS) entry which is preliminary data.</text>
</comment>
<dbReference type="EMBL" id="MU839036">
    <property type="protein sequence ID" value="KAK1762572.1"/>
    <property type="molecule type" value="Genomic_DNA"/>
</dbReference>
<feature type="repeat" description="WD" evidence="6">
    <location>
        <begin position="692"/>
        <end position="722"/>
    </location>
</feature>
<gene>
    <name evidence="9" type="ORF">QBC33DRAFT_282283</name>
</gene>
<feature type="repeat" description="WD" evidence="6">
    <location>
        <begin position="419"/>
        <end position="458"/>
    </location>
</feature>
<dbReference type="GeneID" id="85306445"/>
<dbReference type="InterPro" id="IPR019775">
    <property type="entry name" value="WD40_repeat_CS"/>
</dbReference>
<feature type="compositionally biased region" description="Basic and acidic residues" evidence="7">
    <location>
        <begin position="564"/>
        <end position="573"/>
    </location>
</feature>
<dbReference type="PROSITE" id="PS00678">
    <property type="entry name" value="WD_REPEATS_1"/>
    <property type="match status" value="2"/>
</dbReference>
<feature type="region of interest" description="Disordered" evidence="7">
    <location>
        <begin position="1"/>
        <end position="53"/>
    </location>
</feature>
<organism evidence="9 10">
    <name type="scientific">Phialemonium atrogriseum</name>
    <dbReference type="NCBI Taxonomy" id="1093897"/>
    <lineage>
        <taxon>Eukaryota</taxon>
        <taxon>Fungi</taxon>
        <taxon>Dikarya</taxon>
        <taxon>Ascomycota</taxon>
        <taxon>Pezizomycotina</taxon>
        <taxon>Sordariomycetes</taxon>
        <taxon>Sordariomycetidae</taxon>
        <taxon>Cephalothecales</taxon>
        <taxon>Cephalothecaceae</taxon>
        <taxon>Phialemonium</taxon>
    </lineage>
</organism>
<evidence type="ECO:0000256" key="6">
    <source>
        <dbReference type="PROSITE-ProRule" id="PRU00221"/>
    </source>
</evidence>
<dbReference type="Pfam" id="PF12937">
    <property type="entry name" value="F-box-like"/>
    <property type="match status" value="1"/>
</dbReference>
<dbReference type="CDD" id="cd22147">
    <property type="entry name" value="F-box_SpPof1-like"/>
    <property type="match status" value="1"/>
</dbReference>
<dbReference type="InterPro" id="IPR020472">
    <property type="entry name" value="WD40_PAC1"/>
</dbReference>
<feature type="region of interest" description="Disordered" evidence="7">
    <location>
        <begin position="551"/>
        <end position="625"/>
    </location>
</feature>
<feature type="repeat" description="WD" evidence="6">
    <location>
        <begin position="379"/>
        <end position="418"/>
    </location>
</feature>
<dbReference type="CDD" id="cd00200">
    <property type="entry name" value="WD40"/>
    <property type="match status" value="1"/>
</dbReference>
<protein>
    <submittedName>
        <fullName evidence="9">Quinon protein alcohol dehydrogenase-like superfamily</fullName>
    </submittedName>
</protein>
<keyword evidence="10" id="KW-1185">Reference proteome</keyword>
<dbReference type="InterPro" id="IPR015943">
    <property type="entry name" value="WD40/YVTN_repeat-like_dom_sf"/>
</dbReference>
<keyword evidence="3 6" id="KW-0853">WD repeat</keyword>
<dbReference type="PANTHER" id="PTHR19872">
    <property type="entry name" value="UBIQUITIN LIGASE SPECIFICITY FACTOR/HREP PROTEIN"/>
    <property type="match status" value="1"/>
</dbReference>
<evidence type="ECO:0000256" key="2">
    <source>
        <dbReference type="ARBA" id="ARBA00007968"/>
    </source>
</evidence>
<dbReference type="InterPro" id="IPR011047">
    <property type="entry name" value="Quinoprotein_ADH-like_sf"/>
</dbReference>
<dbReference type="InterPro" id="IPR001680">
    <property type="entry name" value="WD40_rpt"/>
</dbReference>
<dbReference type="PROSITE" id="PS50082">
    <property type="entry name" value="WD_REPEATS_2"/>
    <property type="match status" value="7"/>
</dbReference>
<sequence>MERSGFSTSMSNRRPGSRQDDISLGANDADTISVVTRPHKTYSDSSRTAKDGSTIDLNTAKDWDRRRAGEEDPSRLTNMSSSLISKTVTPFLREHIPNLYAPIWKSDNEETSREKDPNSRYCYRHRPDLKCRRAADENKMVKIQSELSELPPADQQAITHVWSLFSAAPSKHRVLMLQGVLQTCCFPQLSTVAREVHEQLKIDFITALPVEISQKILCYLDTVSLCRAAQVSRGWAELSNDDSIWVHMCEQHIDRKCTRCGWKLPLLERKRLRSWSRQQQLARGVKENAVQELPPLPPVLHAPNTPRSPSPPKRDAASLDDFSGGKRQCVVRVGSEASVARSGMQPEKEKRVRPWKLVYKDRFQVGSNWKYGRACLTILKGHTNGVTCLQIDEGILISGSYDSTARVWSLETGEELRVLRGHQRGIRSLQFDDQKLITGSLDGVIKVWNWSTGECLATLRGHSDAVVSVNFDGELLASGSADKNIKIFNFQTKVSYCLRGHTDFINQVVIDTKSRTLTSASDDTLIKMWDLDSRTEMRTFVGHVGHAQQVLPLPEDFEPDDMDRELNGPRDNTDESSVGSGRSLTPVPSASHCNNRPELPPSASQDEGLRALYPGFSSDPDRPLPPRYMLTGGLDSTIRLWDTATGKCLKTFFGHVEGIWGLAGDSLRVVTAGNDGMVKVWDPRSGKCERTVTGHRGPVTSVGLSDSRMASGGDDGEIRVYSFHNPQGAGPAIEVGTPN</sequence>
<dbReference type="Gene3D" id="1.20.1280.50">
    <property type="match status" value="1"/>
</dbReference>
<evidence type="ECO:0000313" key="9">
    <source>
        <dbReference type="EMBL" id="KAK1762572.1"/>
    </source>
</evidence>
<feature type="domain" description="F-box" evidence="8">
    <location>
        <begin position="202"/>
        <end position="248"/>
    </location>
</feature>
<evidence type="ECO:0000256" key="3">
    <source>
        <dbReference type="ARBA" id="ARBA00022574"/>
    </source>
</evidence>
<evidence type="ECO:0000256" key="7">
    <source>
        <dbReference type="SAM" id="MobiDB-lite"/>
    </source>
</evidence>
<keyword evidence="4" id="KW-0677">Repeat</keyword>
<feature type="repeat" description="WD" evidence="6">
    <location>
        <begin position="459"/>
        <end position="492"/>
    </location>
</feature>
<evidence type="ECO:0000313" key="10">
    <source>
        <dbReference type="Proteomes" id="UP001244011"/>
    </source>
</evidence>
<dbReference type="SMART" id="SM00256">
    <property type="entry name" value="FBOX"/>
    <property type="match status" value="1"/>
</dbReference>
<dbReference type="Pfam" id="PF00400">
    <property type="entry name" value="WD40"/>
    <property type="match status" value="7"/>
</dbReference>
<reference evidence="9" key="1">
    <citation type="submission" date="2023-06" db="EMBL/GenBank/DDBJ databases">
        <title>Genome-scale phylogeny and comparative genomics of the fungal order Sordariales.</title>
        <authorList>
            <consortium name="Lawrence Berkeley National Laboratory"/>
            <person name="Hensen N."/>
            <person name="Bonometti L."/>
            <person name="Westerberg I."/>
            <person name="Brannstrom I.O."/>
            <person name="Guillou S."/>
            <person name="Cros-Aarteil S."/>
            <person name="Calhoun S."/>
            <person name="Haridas S."/>
            <person name="Kuo A."/>
            <person name="Mondo S."/>
            <person name="Pangilinan J."/>
            <person name="Riley R."/>
            <person name="Labutti K."/>
            <person name="Andreopoulos B."/>
            <person name="Lipzen A."/>
            <person name="Chen C."/>
            <person name="Yanf M."/>
            <person name="Daum C."/>
            <person name="Ng V."/>
            <person name="Clum A."/>
            <person name="Steindorff A."/>
            <person name="Ohm R."/>
            <person name="Martin F."/>
            <person name="Silar P."/>
            <person name="Natvig D."/>
            <person name="Lalanne C."/>
            <person name="Gautier V."/>
            <person name="Ament-Velasquez S.L."/>
            <person name="Kruys A."/>
            <person name="Hutchinson M.I."/>
            <person name="Powell A.J."/>
            <person name="Barry K."/>
            <person name="Miller A.N."/>
            <person name="Grigoriev I.V."/>
            <person name="Debuchy R."/>
            <person name="Gladieux P."/>
            <person name="Thoren M.H."/>
            <person name="Johannesson H."/>
        </authorList>
    </citation>
    <scope>NUCLEOTIDE SEQUENCE</scope>
    <source>
        <strain evidence="9">8032-3</strain>
    </source>
</reference>
<evidence type="ECO:0000256" key="4">
    <source>
        <dbReference type="ARBA" id="ARBA00022737"/>
    </source>
</evidence>
<feature type="compositionally biased region" description="Pro residues" evidence="7">
    <location>
        <begin position="294"/>
        <end position="311"/>
    </location>
</feature>
<feature type="compositionally biased region" description="Polar residues" evidence="7">
    <location>
        <begin position="1"/>
        <end position="14"/>
    </location>
</feature>
<dbReference type="Proteomes" id="UP001244011">
    <property type="component" value="Unassembled WGS sequence"/>
</dbReference>
<dbReference type="SMART" id="SM00320">
    <property type="entry name" value="WD40"/>
    <property type="match status" value="7"/>
</dbReference>
<dbReference type="AlphaFoldDB" id="A0AAJ0BR89"/>
<dbReference type="SUPFAM" id="SSF81383">
    <property type="entry name" value="F-box domain"/>
    <property type="match status" value="1"/>
</dbReference>
<comment type="similarity">
    <text evidence="2">Belongs to the WD repeat MET30/SCONB/SCON-2 family.</text>
</comment>